<organism evidence="2 3">
    <name type="scientific">Mangrovimicrobium sediminis</name>
    <dbReference type="NCBI Taxonomy" id="2562682"/>
    <lineage>
        <taxon>Bacteria</taxon>
        <taxon>Pseudomonadati</taxon>
        <taxon>Pseudomonadota</taxon>
        <taxon>Gammaproteobacteria</taxon>
        <taxon>Cellvibrionales</taxon>
        <taxon>Halieaceae</taxon>
        <taxon>Mangrovimicrobium</taxon>
    </lineage>
</organism>
<keyword evidence="3" id="KW-1185">Reference proteome</keyword>
<feature type="chain" id="PRO_5021278361" description="Lipoprotein" evidence="1">
    <location>
        <begin position="26"/>
        <end position="147"/>
    </location>
</feature>
<sequence>MSSVNSLFPKAVAISLVIASCGVTADESWLPGIWEFDHEKTLAELESTEGAPEHLVACYRDGPCGRNVKFRLTQETRENLWSNGNVAGPYAMEVVYSHQQGPLFVMEVYEVDDNSIDRFYFLDADHVYGFATFGGFVWKEYLKRASQ</sequence>
<evidence type="ECO:0000313" key="2">
    <source>
        <dbReference type="EMBL" id="TGD71099.1"/>
    </source>
</evidence>
<dbReference type="AlphaFoldDB" id="A0A4Z0LUZ8"/>
<comment type="caution">
    <text evidence="2">The sequence shown here is derived from an EMBL/GenBank/DDBJ whole genome shotgun (WGS) entry which is preliminary data.</text>
</comment>
<gene>
    <name evidence="2" type="ORF">E4634_19845</name>
</gene>
<dbReference type="Proteomes" id="UP000298050">
    <property type="component" value="Unassembled WGS sequence"/>
</dbReference>
<dbReference type="OrthoDB" id="9792021at2"/>
<keyword evidence="1" id="KW-0732">Signal</keyword>
<name>A0A4Z0LUZ8_9GAMM</name>
<accession>A0A4Z0LUZ8</accession>
<evidence type="ECO:0000313" key="3">
    <source>
        <dbReference type="Proteomes" id="UP000298050"/>
    </source>
</evidence>
<dbReference type="EMBL" id="SRLE01000016">
    <property type="protein sequence ID" value="TGD71099.1"/>
    <property type="molecule type" value="Genomic_DNA"/>
</dbReference>
<evidence type="ECO:0008006" key="4">
    <source>
        <dbReference type="Google" id="ProtNLM"/>
    </source>
</evidence>
<evidence type="ECO:0000256" key="1">
    <source>
        <dbReference type="SAM" id="SignalP"/>
    </source>
</evidence>
<feature type="signal peptide" evidence="1">
    <location>
        <begin position="1"/>
        <end position="25"/>
    </location>
</feature>
<proteinExistence type="predicted"/>
<protein>
    <recommendedName>
        <fullName evidence="4">Lipoprotein</fullName>
    </recommendedName>
</protein>
<reference evidence="2 3" key="1">
    <citation type="submission" date="2019-04" db="EMBL/GenBank/DDBJ databases">
        <title>Taxonomy of novel Haliea sp. from mangrove soil of West Coast of India.</title>
        <authorList>
            <person name="Verma A."/>
            <person name="Kumar P."/>
            <person name="Krishnamurthi S."/>
        </authorList>
    </citation>
    <scope>NUCLEOTIDE SEQUENCE [LARGE SCALE GENOMIC DNA]</scope>
    <source>
        <strain evidence="2 3">SAOS-164</strain>
    </source>
</reference>
<dbReference type="RefSeq" id="WP_135446422.1">
    <property type="nucleotide sequence ID" value="NZ_SRLE01000016.1"/>
</dbReference>